<keyword evidence="3 5" id="KW-1133">Transmembrane helix</keyword>
<protein>
    <recommendedName>
        <fullName evidence="6">EamA domain-containing protein</fullName>
    </recommendedName>
</protein>
<feature type="transmembrane region" description="Helical" evidence="5">
    <location>
        <begin position="33"/>
        <end position="51"/>
    </location>
</feature>
<evidence type="ECO:0000313" key="8">
    <source>
        <dbReference type="Proteomes" id="UP000077465"/>
    </source>
</evidence>
<keyword evidence="4 5" id="KW-0472">Membrane</keyword>
<evidence type="ECO:0000256" key="5">
    <source>
        <dbReference type="SAM" id="Phobius"/>
    </source>
</evidence>
<reference evidence="7 8" key="1">
    <citation type="submission" date="2015-05" db="EMBL/GenBank/DDBJ databases">
        <authorList>
            <person name="Dickey A."/>
            <person name="Clawson M."/>
            <person name="Bono J."/>
            <person name="Loy J.D."/>
        </authorList>
    </citation>
    <scope>NUCLEOTIDE SEQUENCE [LARGE SCALE GENOMIC DNA]</scope>
    <source>
        <strain evidence="7 8">22581</strain>
    </source>
</reference>
<dbReference type="PANTHER" id="PTHR32322">
    <property type="entry name" value="INNER MEMBRANE TRANSPORTER"/>
    <property type="match status" value="1"/>
</dbReference>
<organism evidence="7 8">
    <name type="scientific">Moraxella bovoculi</name>
    <dbReference type="NCBI Taxonomy" id="386891"/>
    <lineage>
        <taxon>Bacteria</taxon>
        <taxon>Pseudomonadati</taxon>
        <taxon>Pseudomonadota</taxon>
        <taxon>Gammaproteobacteria</taxon>
        <taxon>Moraxellales</taxon>
        <taxon>Moraxellaceae</taxon>
        <taxon>Moraxella</taxon>
    </lineage>
</organism>
<evidence type="ECO:0000256" key="2">
    <source>
        <dbReference type="ARBA" id="ARBA00022692"/>
    </source>
</evidence>
<accession>A0AAC8T834</accession>
<sequence>MNARDWLIAVGVVFAWGINFMFMKFALMDISPMVLGLLRFAFLLFPVIFFFKRPDVPWRWLILYGLTISFGQFAFMFLALSMDVPTGLAALLHQSQVFMTVLLVAIMFKEAVLRHHLIAMIAAAVGLALIGVGQYQGNSPLVGLWVVLAASFSWAVGNIVVKKLGAVNPLSLVVWGNISALGAFAVGSLWLYGIDGLSAQVQNLTWGGWASVLYLAYVASLLGYAGWGYLLSKHPASQVTPLALLVPVIALLVGFVFLSEKLNFWHWLGVIVVMLALMVHVFGARRLFNSSSK</sequence>
<dbReference type="EMBL" id="CP011376">
    <property type="protein sequence ID" value="AKG07682.1"/>
    <property type="molecule type" value="Genomic_DNA"/>
</dbReference>
<dbReference type="InterPro" id="IPR050638">
    <property type="entry name" value="AA-Vitamin_Transporters"/>
</dbReference>
<evidence type="ECO:0000256" key="4">
    <source>
        <dbReference type="ARBA" id="ARBA00023136"/>
    </source>
</evidence>
<feature type="domain" description="EamA" evidence="6">
    <location>
        <begin position="143"/>
        <end position="279"/>
    </location>
</feature>
<proteinExistence type="predicted"/>
<gene>
    <name evidence="7" type="ORF">AAX06_05365</name>
</gene>
<comment type="subcellular location">
    <subcellularLocation>
        <location evidence="1">Membrane</location>
        <topology evidence="1">Multi-pass membrane protein</topology>
    </subcellularLocation>
</comment>
<feature type="transmembrane region" description="Helical" evidence="5">
    <location>
        <begin position="239"/>
        <end position="258"/>
    </location>
</feature>
<dbReference type="Proteomes" id="UP000077465">
    <property type="component" value="Chromosome"/>
</dbReference>
<feature type="domain" description="EamA" evidence="6">
    <location>
        <begin position="7"/>
        <end position="130"/>
    </location>
</feature>
<name>A0AAC8T834_9GAMM</name>
<evidence type="ECO:0000256" key="3">
    <source>
        <dbReference type="ARBA" id="ARBA00022989"/>
    </source>
</evidence>
<evidence type="ECO:0000313" key="7">
    <source>
        <dbReference type="EMBL" id="AKG07682.1"/>
    </source>
</evidence>
<dbReference type="InterPro" id="IPR000620">
    <property type="entry name" value="EamA_dom"/>
</dbReference>
<feature type="transmembrane region" description="Helical" evidence="5">
    <location>
        <begin position="142"/>
        <end position="161"/>
    </location>
</feature>
<evidence type="ECO:0000259" key="6">
    <source>
        <dbReference type="Pfam" id="PF00892"/>
    </source>
</evidence>
<feature type="transmembrane region" description="Helical" evidence="5">
    <location>
        <begin position="63"/>
        <end position="82"/>
    </location>
</feature>
<dbReference type="PANTHER" id="PTHR32322:SF9">
    <property type="entry name" value="AMINO-ACID METABOLITE EFFLUX PUMP-RELATED"/>
    <property type="match status" value="1"/>
</dbReference>
<feature type="transmembrane region" description="Helical" evidence="5">
    <location>
        <begin position="88"/>
        <end position="108"/>
    </location>
</feature>
<dbReference type="Pfam" id="PF00892">
    <property type="entry name" value="EamA"/>
    <property type="match status" value="2"/>
</dbReference>
<feature type="transmembrane region" description="Helical" evidence="5">
    <location>
        <begin position="206"/>
        <end position="227"/>
    </location>
</feature>
<feature type="transmembrane region" description="Helical" evidence="5">
    <location>
        <begin position="117"/>
        <end position="136"/>
    </location>
</feature>
<dbReference type="RefSeq" id="WP_046696652.1">
    <property type="nucleotide sequence ID" value="NZ_CP011376.1"/>
</dbReference>
<feature type="transmembrane region" description="Helical" evidence="5">
    <location>
        <begin position="7"/>
        <end position="27"/>
    </location>
</feature>
<dbReference type="AlphaFoldDB" id="A0AAC8T834"/>
<dbReference type="InterPro" id="IPR037185">
    <property type="entry name" value="EmrE-like"/>
</dbReference>
<dbReference type="GO" id="GO:0016020">
    <property type="term" value="C:membrane"/>
    <property type="evidence" value="ECO:0007669"/>
    <property type="project" value="UniProtKB-SubCell"/>
</dbReference>
<keyword evidence="2 5" id="KW-0812">Transmembrane</keyword>
<evidence type="ECO:0000256" key="1">
    <source>
        <dbReference type="ARBA" id="ARBA00004141"/>
    </source>
</evidence>
<dbReference type="SUPFAM" id="SSF103481">
    <property type="entry name" value="Multidrug resistance efflux transporter EmrE"/>
    <property type="match status" value="2"/>
</dbReference>
<feature type="transmembrane region" description="Helical" evidence="5">
    <location>
        <begin position="173"/>
        <end position="194"/>
    </location>
</feature>
<feature type="transmembrane region" description="Helical" evidence="5">
    <location>
        <begin position="264"/>
        <end position="283"/>
    </location>
</feature>